<accession>A0A1G2FZ83</accession>
<evidence type="ECO:0000313" key="2">
    <source>
        <dbReference type="Proteomes" id="UP000176700"/>
    </source>
</evidence>
<dbReference type="EMBL" id="MHNI01000007">
    <property type="protein sequence ID" value="OGZ43395.1"/>
    <property type="molecule type" value="Genomic_DNA"/>
</dbReference>
<dbReference type="AlphaFoldDB" id="A0A1G2FZ83"/>
<proteinExistence type="predicted"/>
<dbReference type="Proteomes" id="UP000176700">
    <property type="component" value="Unassembled WGS sequence"/>
</dbReference>
<organism evidence="1 2">
    <name type="scientific">Candidatus Ryanbacteria bacterium RIFCSPHIGHO2_01_45_13</name>
    <dbReference type="NCBI Taxonomy" id="1802112"/>
    <lineage>
        <taxon>Bacteria</taxon>
        <taxon>Candidatus Ryaniibacteriota</taxon>
    </lineage>
</organism>
<name>A0A1G2FZ83_9BACT</name>
<comment type="caution">
    <text evidence="1">The sequence shown here is derived from an EMBL/GenBank/DDBJ whole genome shotgun (WGS) entry which is preliminary data.</text>
</comment>
<gene>
    <name evidence="1" type="ORF">A2W41_03985</name>
</gene>
<evidence type="ECO:0000313" key="1">
    <source>
        <dbReference type="EMBL" id="OGZ43395.1"/>
    </source>
</evidence>
<sequence>MFGLMLKARFRMFAHRQRSGQALRYNSGQAALTLVIFFLVVMLAVIFGFSRVALTEAAMVRELVNSKKSYAAAESGVEDMLYRMKNPSMVVDDVEALSVGGVGVTTTRTDTGGGSFELNSVANADRAIRKAKVTVSEIIGASFYYGMQVGYLGLEMSNSAAVKGNVFSNGSINRTGVSGQPRITGGVFVADGIAGTADAKAKFPLPQCLNLINDDGVGGTDASDADCYNPSYNPFGKDEGSAAAGLVPHEVHKQRDILWRKFLAQSFVSSVTAEPFEIKLLGRKCGNPTSGGNIKIFSYGDGEFLNTGIVIANASFDENDFNLANCADANDGWRVISKNFTTTGPINADTPYWLVISSSYYDSGKYYEWAGGDGGDAGAGDNYIQYVGATPYGKIRYTQDVDWRLFDNEGYFQPQDPGDDIFFELFMGEESASTKIQDIIIGEDCADGLDNDGDGLIDLADTAGCASATDLDETDGSAPNACPDEAHAHKIINVNLYANAYVDPGGRTGGSLDPKCTENPYTTVLPADPPITDAQEQAWVDEATAGGNCQNLSWCSPYLDVNGNFILSGTVPTDPVVFQGPVKISGDFTVQNQRKLTIGGAVYVTGAILIQDYAEIRVDESFGEKSGVIISDGTVEVLNRSGLFGTSDPKSYLVVLSRHPSLGEGEPAAVEIHDRAEGAVFYAAHGAVEITNTVKLHAVYGHKVIIKDNSLIEYEEGLKNLLFSEGPTGSYGIDDWREAP</sequence>
<reference evidence="1 2" key="1">
    <citation type="journal article" date="2016" name="Nat. Commun.">
        <title>Thousands of microbial genomes shed light on interconnected biogeochemical processes in an aquifer system.</title>
        <authorList>
            <person name="Anantharaman K."/>
            <person name="Brown C.T."/>
            <person name="Hug L.A."/>
            <person name="Sharon I."/>
            <person name="Castelle C.J."/>
            <person name="Probst A.J."/>
            <person name="Thomas B.C."/>
            <person name="Singh A."/>
            <person name="Wilkins M.J."/>
            <person name="Karaoz U."/>
            <person name="Brodie E.L."/>
            <person name="Williams K.H."/>
            <person name="Hubbard S.S."/>
            <person name="Banfield J.F."/>
        </authorList>
    </citation>
    <scope>NUCLEOTIDE SEQUENCE [LARGE SCALE GENOMIC DNA]</scope>
</reference>
<protein>
    <submittedName>
        <fullName evidence="1">Uncharacterized protein</fullName>
    </submittedName>
</protein>